<evidence type="ECO:0000313" key="1">
    <source>
        <dbReference type="EMBL" id="SEO37357.1"/>
    </source>
</evidence>
<dbReference type="Proteomes" id="UP000199054">
    <property type="component" value="Unassembled WGS sequence"/>
</dbReference>
<gene>
    <name evidence="1" type="ORF">SAMN04489859_10822</name>
</gene>
<name>A0A1H8P6B7_9RHOB</name>
<accession>A0A1H8P6B7</accession>
<dbReference type="RefSeq" id="WP_090617919.1">
    <property type="nucleotide sequence ID" value="NZ_CP067124.1"/>
</dbReference>
<dbReference type="EMBL" id="FODE01000082">
    <property type="protein sequence ID" value="SEO37357.1"/>
    <property type="molecule type" value="Genomic_DNA"/>
</dbReference>
<protein>
    <submittedName>
        <fullName evidence="1">Uncharacterized protein</fullName>
    </submittedName>
</protein>
<dbReference type="STRING" id="34002.SAMN04489859_10822"/>
<evidence type="ECO:0000313" key="2">
    <source>
        <dbReference type="Proteomes" id="UP000199054"/>
    </source>
</evidence>
<organism evidence="1 2">
    <name type="scientific">Paracoccus alcaliphilus</name>
    <dbReference type="NCBI Taxonomy" id="34002"/>
    <lineage>
        <taxon>Bacteria</taxon>
        <taxon>Pseudomonadati</taxon>
        <taxon>Pseudomonadota</taxon>
        <taxon>Alphaproteobacteria</taxon>
        <taxon>Rhodobacterales</taxon>
        <taxon>Paracoccaceae</taxon>
        <taxon>Paracoccus</taxon>
    </lineage>
</organism>
<dbReference type="AlphaFoldDB" id="A0A1H8P6B7"/>
<keyword evidence="2" id="KW-1185">Reference proteome</keyword>
<proteinExistence type="predicted"/>
<dbReference type="OrthoDB" id="6625339at2"/>
<reference evidence="1 2" key="1">
    <citation type="submission" date="2016-10" db="EMBL/GenBank/DDBJ databases">
        <authorList>
            <person name="de Groot N.N."/>
        </authorList>
    </citation>
    <scope>NUCLEOTIDE SEQUENCE [LARGE SCALE GENOMIC DNA]</scope>
    <source>
        <strain evidence="1 2">DSM 8512</strain>
    </source>
</reference>
<sequence>MGVKYKVAVCDPPVTCYDGPKISRAHAISQGVKRYSTGEPCKYGHVDERYTSSKMCLRCERERLRTEAYHEWAADYMRGYNPEPQRRYNSKWQRERAA</sequence>